<dbReference type="KEGG" id="prag:EKN56_04805"/>
<dbReference type="RefSeq" id="WP_130590765.1">
    <property type="nucleotide sequence ID" value="NZ_CP034752.1"/>
</dbReference>
<dbReference type="Gene3D" id="3.10.450.40">
    <property type="match status" value="1"/>
</dbReference>
<dbReference type="EMBL" id="CP034752">
    <property type="protein sequence ID" value="QBH96039.1"/>
    <property type="molecule type" value="Genomic_DNA"/>
</dbReference>
<name>A0A411WHP0_9GAMM</name>
<feature type="domain" description="IraD/Gp25-like" evidence="1">
    <location>
        <begin position="26"/>
        <end position="103"/>
    </location>
</feature>
<dbReference type="Proteomes" id="UP000293154">
    <property type="component" value="Chromosome"/>
</dbReference>
<dbReference type="SUPFAM" id="SSF160719">
    <property type="entry name" value="gpW/gp25-like"/>
    <property type="match status" value="1"/>
</dbReference>
<evidence type="ECO:0000313" key="3">
    <source>
        <dbReference type="EMBL" id="QBH96039.1"/>
    </source>
</evidence>
<dbReference type="KEGG" id="prag:EKN56_06285"/>
<accession>A0A411WHP0</accession>
<sequence>MKILNSITSAHWQPELGIPGSVVEGLSDLNQAIRVILLTPKGSDPHRPEFGSDINKYIDWPANLITPYLVRESVEAIKRWEPRVTVIQVIVDIDSSKVTLRVKWKVADGIEESEVAYERTSTT</sequence>
<reference evidence="2 4" key="1">
    <citation type="submission" date="2019-03" db="EMBL/GenBank/DDBJ databases">
        <title>Pragia sp. nov. isolated from the gut tract of Carduelis flavirostris.</title>
        <authorList>
            <person name="Ge Y."/>
        </authorList>
    </citation>
    <scope>NUCLEOTIDE SEQUENCE [LARGE SCALE GENOMIC DNA]</scope>
    <source>
        <strain evidence="2 4">CF-458</strain>
    </source>
</reference>
<keyword evidence="4" id="KW-1185">Reference proteome</keyword>
<dbReference type="AlphaFoldDB" id="A0A411WHP0"/>
<dbReference type="InterPro" id="IPR007048">
    <property type="entry name" value="IraD/Gp25-like"/>
</dbReference>
<evidence type="ECO:0000259" key="1">
    <source>
        <dbReference type="Pfam" id="PF04965"/>
    </source>
</evidence>
<evidence type="ECO:0000313" key="4">
    <source>
        <dbReference type="Proteomes" id="UP000293154"/>
    </source>
</evidence>
<organism evidence="2 4">
    <name type="scientific">Limnobaculum zhutongyuii</name>
    <dbReference type="NCBI Taxonomy" id="2498113"/>
    <lineage>
        <taxon>Bacteria</taxon>
        <taxon>Pseudomonadati</taxon>
        <taxon>Pseudomonadota</taxon>
        <taxon>Gammaproteobacteria</taxon>
        <taxon>Enterobacterales</taxon>
        <taxon>Budviciaceae</taxon>
        <taxon>Limnobaculum</taxon>
    </lineage>
</organism>
<protein>
    <submittedName>
        <fullName evidence="2">Baseplate protein</fullName>
    </submittedName>
</protein>
<evidence type="ECO:0000313" key="2">
    <source>
        <dbReference type="EMBL" id="QBH95778.1"/>
    </source>
</evidence>
<dbReference type="OrthoDB" id="9802846at2"/>
<proteinExistence type="predicted"/>
<dbReference type="EMBL" id="CP034752">
    <property type="protein sequence ID" value="QBH95778.1"/>
    <property type="molecule type" value="Genomic_DNA"/>
</dbReference>
<gene>
    <name evidence="2" type="ORF">EKN56_04805</name>
    <name evidence="3" type="ORF">EKN56_06285</name>
</gene>
<dbReference type="Pfam" id="PF04965">
    <property type="entry name" value="GPW_gp25"/>
    <property type="match status" value="1"/>
</dbReference>